<dbReference type="RefSeq" id="WP_378529518.1">
    <property type="nucleotide sequence ID" value="NZ_JBHSBH010000003.1"/>
</dbReference>
<proteinExistence type="inferred from homology"/>
<dbReference type="CDD" id="cd01658">
    <property type="entry name" value="Ribosomal_L30"/>
    <property type="match status" value="1"/>
</dbReference>
<sequence length="61" mass="6838">MAKLKITQVRSKIGGVRKQRETLQSLGLRRIGTSVVRDDRPEVRGQINVVAHLVTVEEVSE</sequence>
<evidence type="ECO:0000256" key="4">
    <source>
        <dbReference type="ARBA" id="ARBA00023274"/>
    </source>
</evidence>
<evidence type="ECO:0000256" key="5">
    <source>
        <dbReference type="HAMAP-Rule" id="MF_01371"/>
    </source>
</evidence>
<dbReference type="PANTHER" id="PTHR15892">
    <property type="entry name" value="MITOCHONDRIAL RIBOSOMAL PROTEIN L30"/>
    <property type="match status" value="1"/>
</dbReference>
<dbReference type="InterPro" id="IPR036919">
    <property type="entry name" value="Ribo_uL30_ferredoxin-like_sf"/>
</dbReference>
<feature type="domain" description="Large ribosomal subunit protein uL30-like ferredoxin-like fold" evidence="6">
    <location>
        <begin position="4"/>
        <end position="54"/>
    </location>
</feature>
<dbReference type="Gene3D" id="3.30.1390.20">
    <property type="entry name" value="Ribosomal protein L30, ferredoxin-like fold domain"/>
    <property type="match status" value="1"/>
</dbReference>
<keyword evidence="3 5" id="KW-0689">Ribosomal protein</keyword>
<evidence type="ECO:0000313" key="7">
    <source>
        <dbReference type="EMBL" id="MFC3994662.1"/>
    </source>
</evidence>
<evidence type="ECO:0000256" key="3">
    <source>
        <dbReference type="ARBA" id="ARBA00022980"/>
    </source>
</evidence>
<protein>
    <recommendedName>
        <fullName evidence="5">Large ribosomal subunit protein uL30</fullName>
    </recommendedName>
</protein>
<dbReference type="PANTHER" id="PTHR15892:SF2">
    <property type="entry name" value="LARGE RIBOSOMAL SUBUNIT PROTEIN UL30M"/>
    <property type="match status" value="1"/>
</dbReference>
<dbReference type="Pfam" id="PF00327">
    <property type="entry name" value="Ribosomal_L30"/>
    <property type="match status" value="1"/>
</dbReference>
<dbReference type="InterPro" id="IPR016082">
    <property type="entry name" value="Ribosomal_uL30_ferredoxin-like"/>
</dbReference>
<dbReference type="SUPFAM" id="SSF55129">
    <property type="entry name" value="Ribosomal protein L30p/L7e"/>
    <property type="match status" value="1"/>
</dbReference>
<organism evidence="7 8">
    <name type="scientific">Nocardiopsis sediminis</name>
    <dbReference type="NCBI Taxonomy" id="1778267"/>
    <lineage>
        <taxon>Bacteria</taxon>
        <taxon>Bacillati</taxon>
        <taxon>Actinomycetota</taxon>
        <taxon>Actinomycetes</taxon>
        <taxon>Streptosporangiales</taxon>
        <taxon>Nocardiopsidaceae</taxon>
        <taxon>Nocardiopsis</taxon>
    </lineage>
</organism>
<name>A0ABV8FI64_9ACTN</name>
<keyword evidence="4 5" id="KW-0687">Ribonucleoprotein</keyword>
<gene>
    <name evidence="5 7" type="primary">rpmD</name>
    <name evidence="7" type="ORF">ACFOVU_01965</name>
</gene>
<evidence type="ECO:0000256" key="2">
    <source>
        <dbReference type="ARBA" id="ARBA00011838"/>
    </source>
</evidence>
<dbReference type="NCBIfam" id="TIGR01308">
    <property type="entry name" value="rpmD_bact"/>
    <property type="match status" value="1"/>
</dbReference>
<evidence type="ECO:0000256" key="1">
    <source>
        <dbReference type="ARBA" id="ARBA00007594"/>
    </source>
</evidence>
<dbReference type="InterPro" id="IPR005996">
    <property type="entry name" value="Ribosomal_uL30_bac-type"/>
</dbReference>
<dbReference type="GO" id="GO:0005840">
    <property type="term" value="C:ribosome"/>
    <property type="evidence" value="ECO:0007669"/>
    <property type="project" value="UniProtKB-KW"/>
</dbReference>
<comment type="caution">
    <text evidence="7">The sequence shown here is derived from an EMBL/GenBank/DDBJ whole genome shotgun (WGS) entry which is preliminary data.</text>
</comment>
<evidence type="ECO:0000259" key="6">
    <source>
        <dbReference type="Pfam" id="PF00327"/>
    </source>
</evidence>
<dbReference type="HAMAP" id="MF_01371_B">
    <property type="entry name" value="Ribosomal_uL30_B"/>
    <property type="match status" value="1"/>
</dbReference>
<dbReference type="EMBL" id="JBHSBH010000003">
    <property type="protein sequence ID" value="MFC3994662.1"/>
    <property type="molecule type" value="Genomic_DNA"/>
</dbReference>
<dbReference type="PIRSF" id="PIRSF002211">
    <property type="entry name" value="Ribosomal_L30_bac-type"/>
    <property type="match status" value="1"/>
</dbReference>
<keyword evidence="8" id="KW-1185">Reference proteome</keyword>
<reference evidence="8" key="1">
    <citation type="journal article" date="2019" name="Int. J. Syst. Evol. Microbiol.">
        <title>The Global Catalogue of Microorganisms (GCM) 10K type strain sequencing project: providing services to taxonomists for standard genome sequencing and annotation.</title>
        <authorList>
            <consortium name="The Broad Institute Genomics Platform"/>
            <consortium name="The Broad Institute Genome Sequencing Center for Infectious Disease"/>
            <person name="Wu L."/>
            <person name="Ma J."/>
        </authorList>
    </citation>
    <scope>NUCLEOTIDE SEQUENCE [LARGE SCALE GENOMIC DNA]</scope>
    <source>
        <strain evidence="8">TBRC 1826</strain>
    </source>
</reference>
<accession>A0ABV8FI64</accession>
<dbReference type="Proteomes" id="UP001595847">
    <property type="component" value="Unassembled WGS sequence"/>
</dbReference>
<comment type="subunit">
    <text evidence="2 5">Part of the 50S ribosomal subunit.</text>
</comment>
<comment type="similarity">
    <text evidence="1 5">Belongs to the universal ribosomal protein uL30 family.</text>
</comment>
<evidence type="ECO:0000313" key="8">
    <source>
        <dbReference type="Proteomes" id="UP001595847"/>
    </source>
</evidence>